<dbReference type="GeneID" id="3385412"/>
<evidence type="ECO:0000313" key="3">
    <source>
        <dbReference type="Proteomes" id="UP000002195"/>
    </source>
</evidence>
<keyword evidence="3" id="KW-1185">Reference proteome</keyword>
<dbReference type="HOGENOM" id="CLU_2419792_0_0_1"/>
<feature type="non-terminal residue" evidence="2">
    <location>
        <position position="92"/>
    </location>
</feature>
<dbReference type="GO" id="GO:0004523">
    <property type="term" value="F:RNA-DNA hybrid ribonuclease activity"/>
    <property type="evidence" value="ECO:0007669"/>
    <property type="project" value="InterPro"/>
</dbReference>
<dbReference type="AlphaFoldDB" id="Q54AP7"/>
<dbReference type="VEuPathDB" id="AmoebaDB:DDB_G0294298"/>
<evidence type="ECO:0000259" key="1">
    <source>
        <dbReference type="PROSITE" id="PS50879"/>
    </source>
</evidence>
<dbReference type="SUPFAM" id="SSF53098">
    <property type="entry name" value="Ribonuclease H-like"/>
    <property type="match status" value="1"/>
</dbReference>
<dbReference type="GO" id="GO:0003676">
    <property type="term" value="F:nucleic acid binding"/>
    <property type="evidence" value="ECO:0007669"/>
    <property type="project" value="InterPro"/>
</dbReference>
<dbReference type="SMR" id="Q54AP7"/>
<dbReference type="PRO" id="PR:Q54AP7"/>
<dbReference type="Proteomes" id="UP000002195">
    <property type="component" value="Unassembled WGS sequence"/>
</dbReference>
<dbReference type="EMBL" id="AAFI02000245">
    <property type="protein sequence ID" value="EAL60335.1"/>
    <property type="molecule type" value="Genomic_DNA"/>
</dbReference>
<comment type="caution">
    <text evidence="2">The sequence shown here is derived from an EMBL/GenBank/DDBJ whole genome shotgun (WGS) entry which is preliminary data.</text>
</comment>
<dbReference type="PaxDb" id="44689-DDB0220051"/>
<reference evidence="2 3" key="1">
    <citation type="journal article" date="2005" name="Nature">
        <title>The genome of the social amoeba Dictyostelium discoideum.</title>
        <authorList>
            <consortium name="The Dictyostelium discoideum Sequencing Consortium"/>
            <person name="Eichinger L."/>
            <person name="Pachebat J.A."/>
            <person name="Glockner G."/>
            <person name="Rajandream M.A."/>
            <person name="Sucgang R."/>
            <person name="Berriman M."/>
            <person name="Song J."/>
            <person name="Olsen R."/>
            <person name="Szafranski K."/>
            <person name="Xu Q."/>
            <person name="Tunggal B."/>
            <person name="Kummerfeld S."/>
            <person name="Madera M."/>
            <person name="Konfortov B.A."/>
            <person name="Rivero F."/>
            <person name="Bankier A.T."/>
            <person name="Lehmann R."/>
            <person name="Hamlin N."/>
            <person name="Davies R."/>
            <person name="Gaudet P."/>
            <person name="Fey P."/>
            <person name="Pilcher K."/>
            <person name="Chen G."/>
            <person name="Saunders D."/>
            <person name="Sodergren E."/>
            <person name="Davis P."/>
            <person name="Kerhornou A."/>
            <person name="Nie X."/>
            <person name="Hall N."/>
            <person name="Anjard C."/>
            <person name="Hemphill L."/>
            <person name="Bason N."/>
            <person name="Farbrother P."/>
            <person name="Desany B."/>
            <person name="Just E."/>
            <person name="Morio T."/>
            <person name="Rost R."/>
            <person name="Churcher C."/>
            <person name="Cooper J."/>
            <person name="Haydock S."/>
            <person name="van Driessche N."/>
            <person name="Cronin A."/>
            <person name="Goodhead I."/>
            <person name="Muzny D."/>
            <person name="Mourier T."/>
            <person name="Pain A."/>
            <person name="Lu M."/>
            <person name="Harper D."/>
            <person name="Lindsay R."/>
            <person name="Hauser H."/>
            <person name="James K."/>
            <person name="Quiles M."/>
            <person name="Madan Babu M."/>
            <person name="Saito T."/>
            <person name="Buchrieser C."/>
            <person name="Wardroper A."/>
            <person name="Felder M."/>
            <person name="Thangavelu M."/>
            <person name="Johnson D."/>
            <person name="Knights A."/>
            <person name="Loulseged H."/>
            <person name="Mungall K."/>
            <person name="Oliver K."/>
            <person name="Price C."/>
            <person name="Quail M.A."/>
            <person name="Urushihara H."/>
            <person name="Hernandez J."/>
            <person name="Rabbinowitsch E."/>
            <person name="Steffen D."/>
            <person name="Sanders M."/>
            <person name="Ma J."/>
            <person name="Kohara Y."/>
            <person name="Sharp S."/>
            <person name="Simmonds M."/>
            <person name="Spiegler S."/>
            <person name="Tivey A."/>
            <person name="Sugano S."/>
            <person name="White B."/>
            <person name="Walker D."/>
            <person name="Woodward J."/>
            <person name="Winckler T."/>
            <person name="Tanaka Y."/>
            <person name="Shaulsky G."/>
            <person name="Schleicher M."/>
            <person name="Weinstock G."/>
            <person name="Rosenthal A."/>
            <person name="Cox E.C."/>
            <person name="Chisholm R.L."/>
            <person name="Gibbs R."/>
            <person name="Loomis W.F."/>
            <person name="Platzer M."/>
            <person name="Kay R.R."/>
            <person name="Williams J."/>
            <person name="Dear P.H."/>
            <person name="Noegel A.A."/>
            <person name="Barrell B."/>
            <person name="Kuspa A."/>
        </authorList>
    </citation>
    <scope>NUCLEOTIDE SEQUENCE [LARGE SCALE GENOMIC DNA]</scope>
    <source>
        <strain evidence="2 3">AX4</strain>
    </source>
</reference>
<dbReference type="STRING" id="44689.Q54AP7"/>
<sequence length="92" mass="10500">VRLTSYLPRWKANNRKKSDGESISNKELSITLTDKVQLMKDRKIGFTMQWVKGHAGHCGNMLADYMATRGVFCGRHGDENHIQIKDAAEHEK</sequence>
<accession>Q54AP7</accession>
<dbReference type="PROSITE" id="PS50879">
    <property type="entry name" value="RNASE_H_1"/>
    <property type="match status" value="1"/>
</dbReference>
<protein>
    <recommendedName>
        <fullName evidence="1">RNase H type-1 domain-containing protein</fullName>
    </recommendedName>
</protein>
<evidence type="ECO:0000313" key="2">
    <source>
        <dbReference type="EMBL" id="EAL60335.1"/>
    </source>
</evidence>
<dbReference type="InParanoid" id="Q54AP7"/>
<dbReference type="InterPro" id="IPR036397">
    <property type="entry name" value="RNaseH_sf"/>
</dbReference>
<dbReference type="KEGG" id="ddi:DDB_G0294298"/>
<name>Q54AP7_DICDI</name>
<dbReference type="Gene3D" id="3.30.420.10">
    <property type="entry name" value="Ribonuclease H-like superfamily/Ribonuclease H"/>
    <property type="match status" value="1"/>
</dbReference>
<organism evidence="2 3">
    <name type="scientific">Dictyostelium discoideum</name>
    <name type="common">Social amoeba</name>
    <dbReference type="NCBI Taxonomy" id="44689"/>
    <lineage>
        <taxon>Eukaryota</taxon>
        <taxon>Amoebozoa</taxon>
        <taxon>Evosea</taxon>
        <taxon>Eumycetozoa</taxon>
        <taxon>Dictyostelia</taxon>
        <taxon>Dictyosteliales</taxon>
        <taxon>Dictyosteliaceae</taxon>
        <taxon>Dictyostelium</taxon>
    </lineage>
</organism>
<proteinExistence type="predicted"/>
<dbReference type="InterPro" id="IPR002156">
    <property type="entry name" value="RNaseH_domain"/>
</dbReference>
<gene>
    <name evidence="2" type="ORF">DDB_G0294298</name>
</gene>
<dbReference type="InterPro" id="IPR012337">
    <property type="entry name" value="RNaseH-like_sf"/>
</dbReference>
<feature type="domain" description="RNase H type-1" evidence="1">
    <location>
        <begin position="1"/>
        <end position="72"/>
    </location>
</feature>
<feature type="non-terminal residue" evidence="2">
    <location>
        <position position="1"/>
    </location>
</feature>
<dbReference type="RefSeq" id="XP_628748.1">
    <property type="nucleotide sequence ID" value="XM_628746.1"/>
</dbReference>
<dbReference type="Pfam" id="PF00075">
    <property type="entry name" value="RNase_H"/>
    <property type="match status" value="1"/>
</dbReference>